<reference evidence="2 3" key="1">
    <citation type="submission" date="2017-03" db="EMBL/GenBank/DDBJ databases">
        <authorList>
            <person name="Afonso C.L."/>
            <person name="Miller P.J."/>
            <person name="Scott M.A."/>
            <person name="Spackman E."/>
            <person name="Goraichik I."/>
            <person name="Dimitrov K.M."/>
            <person name="Suarez D.L."/>
            <person name="Swayne D.E."/>
        </authorList>
    </citation>
    <scope>NUCLEOTIDE SEQUENCE [LARGE SCALE GENOMIC DNA]</scope>
    <source>
        <strain evidence="2 3">CECT 7745</strain>
    </source>
</reference>
<evidence type="ECO:0000259" key="1">
    <source>
        <dbReference type="Pfam" id="PF06568"/>
    </source>
</evidence>
<dbReference type="EMBL" id="FWXB01000021">
    <property type="protein sequence ID" value="SMC14184.1"/>
    <property type="molecule type" value="Genomic_DNA"/>
</dbReference>
<accession>A0A1X7BX64</accession>
<gene>
    <name evidence="2" type="ORF">ROA7745_04049</name>
</gene>
<name>A0A1X7BX64_9RHOB</name>
<dbReference type="OrthoDB" id="8420205at2"/>
<sequence>MTAIEHGQNAIGHHAIRQRAAQVRHRWAEYRRYAKERRAIAHLSDRMLRDIGAENHIHSKHEKTLTASRLLAISRFQP</sequence>
<dbReference type="AlphaFoldDB" id="A0A1X7BX64"/>
<evidence type="ECO:0000313" key="3">
    <source>
        <dbReference type="Proteomes" id="UP000193224"/>
    </source>
</evidence>
<protein>
    <recommendedName>
        <fullName evidence="1">YjiS-like domain-containing protein</fullName>
    </recommendedName>
</protein>
<dbReference type="RefSeq" id="WP_085802093.1">
    <property type="nucleotide sequence ID" value="NZ_FWXB01000021.1"/>
</dbReference>
<feature type="domain" description="YjiS-like" evidence="1">
    <location>
        <begin position="22"/>
        <end position="52"/>
    </location>
</feature>
<proteinExistence type="predicted"/>
<dbReference type="InterPro" id="IPR009506">
    <property type="entry name" value="YjiS-like"/>
</dbReference>
<keyword evidence="3" id="KW-1185">Reference proteome</keyword>
<dbReference type="Proteomes" id="UP000193224">
    <property type="component" value="Unassembled WGS sequence"/>
</dbReference>
<organism evidence="2 3">
    <name type="scientific">Roseovarius aestuarii</name>
    <dbReference type="NCBI Taxonomy" id="475083"/>
    <lineage>
        <taxon>Bacteria</taxon>
        <taxon>Pseudomonadati</taxon>
        <taxon>Pseudomonadota</taxon>
        <taxon>Alphaproteobacteria</taxon>
        <taxon>Rhodobacterales</taxon>
        <taxon>Roseobacteraceae</taxon>
        <taxon>Roseovarius</taxon>
    </lineage>
</organism>
<dbReference type="Pfam" id="PF06568">
    <property type="entry name" value="YjiS-like"/>
    <property type="match status" value="1"/>
</dbReference>
<evidence type="ECO:0000313" key="2">
    <source>
        <dbReference type="EMBL" id="SMC14184.1"/>
    </source>
</evidence>